<evidence type="ECO:0000313" key="2">
    <source>
        <dbReference type="EMBL" id="ELP90313.1"/>
    </source>
</evidence>
<protein>
    <submittedName>
        <fullName evidence="2">Uncharacterized protein</fullName>
    </submittedName>
</protein>
<keyword evidence="3" id="KW-1185">Reference proteome</keyword>
<dbReference type="GeneID" id="14889284"/>
<reference evidence="2 3" key="1">
    <citation type="submission" date="2012-10" db="EMBL/GenBank/DDBJ databases">
        <authorList>
            <person name="Zafar N."/>
            <person name="Inman J."/>
            <person name="Hall N."/>
            <person name="Lorenzi H."/>
            <person name="Caler E."/>
        </authorList>
    </citation>
    <scope>NUCLEOTIDE SEQUENCE [LARGE SCALE GENOMIC DNA]</scope>
    <source>
        <strain evidence="2 3">IP1</strain>
    </source>
</reference>
<feature type="transmembrane region" description="Helical" evidence="1">
    <location>
        <begin position="20"/>
        <end position="41"/>
    </location>
</feature>
<dbReference type="RefSeq" id="XP_004257084.1">
    <property type="nucleotide sequence ID" value="XM_004257036.1"/>
</dbReference>
<feature type="transmembrane region" description="Helical" evidence="1">
    <location>
        <begin position="106"/>
        <end position="126"/>
    </location>
</feature>
<dbReference type="VEuPathDB" id="AmoebaDB:EIN_505190"/>
<evidence type="ECO:0000313" key="3">
    <source>
        <dbReference type="Proteomes" id="UP000014680"/>
    </source>
</evidence>
<feature type="transmembrane region" description="Helical" evidence="1">
    <location>
        <begin position="273"/>
        <end position="295"/>
    </location>
</feature>
<keyword evidence="1" id="KW-0472">Membrane</keyword>
<feature type="transmembrane region" description="Helical" evidence="1">
    <location>
        <begin position="62"/>
        <end position="86"/>
    </location>
</feature>
<dbReference type="EMBL" id="KB206500">
    <property type="protein sequence ID" value="ELP90313.1"/>
    <property type="molecule type" value="Genomic_DNA"/>
</dbReference>
<gene>
    <name evidence="2" type="ORF">EIN_505190</name>
</gene>
<feature type="transmembrane region" description="Helical" evidence="1">
    <location>
        <begin position="236"/>
        <end position="261"/>
    </location>
</feature>
<dbReference type="Proteomes" id="UP000014680">
    <property type="component" value="Unassembled WGS sequence"/>
</dbReference>
<proteinExistence type="predicted"/>
<evidence type="ECO:0000256" key="1">
    <source>
        <dbReference type="SAM" id="Phobius"/>
    </source>
</evidence>
<dbReference type="AlphaFoldDB" id="A0A0A1UDC5"/>
<accession>A0A0A1UDC5</accession>
<keyword evidence="1" id="KW-1133">Transmembrane helix</keyword>
<sequence>MWSMNWEQQRVLSYCIFVESLTLLVGLIAYLVHTVLVQYFYRCKKSPNFDKVWRPPLFTPRRICHIGVLAYIAVQINFLVWLSIYIGELDTGRIENQDLVFSYYEYSNLFDISVYLLLFILVLAALKIQLNGMDETNDSKLMHIFDIVWTITVAILILNIMTHISSMVYFSVMPPSLKSNMTESFSFIYTFTTNTFAFTQLCLLLFCLALTLVFMKKVFNTLTNKQAREIKIRSLVCGWLLFTINTVRMFFCLENIVYYSIAHFNEENTDSGFYLKFTDVLFILFLKFLPCFLIIGMMNKPTLGC</sequence>
<organism evidence="2 3">
    <name type="scientific">Entamoeba invadens IP1</name>
    <dbReference type="NCBI Taxonomy" id="370355"/>
    <lineage>
        <taxon>Eukaryota</taxon>
        <taxon>Amoebozoa</taxon>
        <taxon>Evosea</taxon>
        <taxon>Archamoebae</taxon>
        <taxon>Mastigamoebida</taxon>
        <taxon>Entamoebidae</taxon>
        <taxon>Entamoeba</taxon>
    </lineage>
</organism>
<feature type="transmembrane region" description="Helical" evidence="1">
    <location>
        <begin position="191"/>
        <end position="215"/>
    </location>
</feature>
<name>A0A0A1UDC5_ENTIV</name>
<dbReference type="KEGG" id="eiv:EIN_505190"/>
<keyword evidence="1" id="KW-0812">Transmembrane</keyword>
<feature type="transmembrane region" description="Helical" evidence="1">
    <location>
        <begin position="147"/>
        <end position="171"/>
    </location>
</feature>